<dbReference type="PANTHER" id="PTHR43798:SF33">
    <property type="entry name" value="HYDROLASE, PUTATIVE (AFU_ORTHOLOGUE AFUA_2G14860)-RELATED"/>
    <property type="match status" value="1"/>
</dbReference>
<dbReference type="EMBL" id="FNAB01000002">
    <property type="protein sequence ID" value="SDC97668.1"/>
    <property type="molecule type" value="Genomic_DNA"/>
</dbReference>
<sequence>MPPLSTAAFAATPAGSAFYRAYDRVLAKWPVEVTGVDLESAHGTTRVNVCGPTDAPPVVLLPGGGATSTVWFENVAALAERHRVFAVDLMGDPGRSAAGAMPPRTAEDLTSWLDAVVTTAGLDEFGLVGHSYGAMIALAYALREPGRVRNLVLFDPSSCFTGMRAQYLARAVPLLVRPTEKRQRDFIRWETDGRDVDEDWLELIALGAAHFPKSKTVVPKRPGRDVLATLTPATTVLLAAGSKVHDSRKLKATVAESNPRLRTVVVDGTTHHTMPMIPAAELNRALLGALSDAGPVADPPPGHRR</sequence>
<dbReference type="RefSeq" id="WP_072844035.1">
    <property type="nucleotide sequence ID" value="NZ_FNAB01000002.1"/>
</dbReference>
<dbReference type="InterPro" id="IPR000073">
    <property type="entry name" value="AB_hydrolase_1"/>
</dbReference>
<dbReference type="SUPFAM" id="SSF53474">
    <property type="entry name" value="alpha/beta-Hydrolases"/>
    <property type="match status" value="1"/>
</dbReference>
<protein>
    <submittedName>
        <fullName evidence="2">Alpha/beta hydrolase fold</fullName>
    </submittedName>
</protein>
<dbReference type="GO" id="GO:0016020">
    <property type="term" value="C:membrane"/>
    <property type="evidence" value="ECO:0007669"/>
    <property type="project" value="TreeGrafter"/>
</dbReference>
<keyword evidence="3" id="KW-1185">Reference proteome</keyword>
<gene>
    <name evidence="2" type="ORF">SAMN05444580_102271</name>
</gene>
<keyword evidence="2" id="KW-0378">Hydrolase</keyword>
<dbReference type="GO" id="GO:0016787">
    <property type="term" value="F:hydrolase activity"/>
    <property type="evidence" value="ECO:0007669"/>
    <property type="project" value="UniProtKB-KW"/>
</dbReference>
<dbReference type="PRINTS" id="PR00111">
    <property type="entry name" value="ABHYDROLASE"/>
</dbReference>
<evidence type="ECO:0000259" key="1">
    <source>
        <dbReference type="Pfam" id="PF12697"/>
    </source>
</evidence>
<evidence type="ECO:0000313" key="3">
    <source>
        <dbReference type="Proteomes" id="UP000199417"/>
    </source>
</evidence>
<dbReference type="PANTHER" id="PTHR43798">
    <property type="entry name" value="MONOACYLGLYCEROL LIPASE"/>
    <property type="match status" value="1"/>
</dbReference>
<organism evidence="2 3">
    <name type="scientific">Rhodococcus tukisamuensis</name>
    <dbReference type="NCBI Taxonomy" id="168276"/>
    <lineage>
        <taxon>Bacteria</taxon>
        <taxon>Bacillati</taxon>
        <taxon>Actinomycetota</taxon>
        <taxon>Actinomycetes</taxon>
        <taxon>Mycobacteriales</taxon>
        <taxon>Nocardiaceae</taxon>
        <taxon>Rhodococcus</taxon>
    </lineage>
</organism>
<dbReference type="STRING" id="168276.SAMN05444580_102271"/>
<dbReference type="Gene3D" id="3.40.50.1820">
    <property type="entry name" value="alpha/beta hydrolase"/>
    <property type="match status" value="1"/>
</dbReference>
<evidence type="ECO:0000313" key="2">
    <source>
        <dbReference type="EMBL" id="SDC97668.1"/>
    </source>
</evidence>
<dbReference type="InterPro" id="IPR029058">
    <property type="entry name" value="AB_hydrolase_fold"/>
</dbReference>
<dbReference type="InterPro" id="IPR050266">
    <property type="entry name" value="AB_hydrolase_sf"/>
</dbReference>
<dbReference type="Pfam" id="PF12697">
    <property type="entry name" value="Abhydrolase_6"/>
    <property type="match status" value="1"/>
</dbReference>
<dbReference type="AlphaFoldDB" id="A0A1G6QZE0"/>
<proteinExistence type="predicted"/>
<accession>A0A1G6QZE0</accession>
<reference evidence="2 3" key="1">
    <citation type="submission" date="2016-10" db="EMBL/GenBank/DDBJ databases">
        <authorList>
            <person name="de Groot N.N."/>
        </authorList>
    </citation>
    <scope>NUCLEOTIDE SEQUENCE [LARGE SCALE GENOMIC DNA]</scope>
    <source>
        <strain evidence="2 3">JCM 11308</strain>
    </source>
</reference>
<dbReference type="Proteomes" id="UP000199417">
    <property type="component" value="Unassembled WGS sequence"/>
</dbReference>
<feature type="domain" description="AB hydrolase-1" evidence="1">
    <location>
        <begin position="58"/>
        <end position="282"/>
    </location>
</feature>
<name>A0A1G6QZE0_9NOCA</name>